<protein>
    <submittedName>
        <fullName evidence="5">GntR family transcriptional regulator</fullName>
    </submittedName>
</protein>
<dbReference type="InterPro" id="IPR036388">
    <property type="entry name" value="WH-like_DNA-bd_sf"/>
</dbReference>
<evidence type="ECO:0000313" key="5">
    <source>
        <dbReference type="EMBL" id="APX12315.1"/>
    </source>
</evidence>
<evidence type="ECO:0000313" key="6">
    <source>
        <dbReference type="Proteomes" id="UP000186336"/>
    </source>
</evidence>
<evidence type="ECO:0000256" key="1">
    <source>
        <dbReference type="ARBA" id="ARBA00023015"/>
    </source>
</evidence>
<dbReference type="SMART" id="SM00345">
    <property type="entry name" value="HTH_GNTR"/>
    <property type="match status" value="1"/>
</dbReference>
<dbReference type="RefSeq" id="WP_076628522.1">
    <property type="nucleotide sequence ID" value="NZ_CP019312.1"/>
</dbReference>
<reference evidence="5 6" key="1">
    <citation type="submission" date="2017-01" db="EMBL/GenBank/DDBJ databases">
        <title>Complete genome of Tateyamaria omphalii DOK1-4 isolated from seawater in Dokdo.</title>
        <authorList>
            <person name="Kim J.H."/>
            <person name="Chi W.-J."/>
        </authorList>
    </citation>
    <scope>NUCLEOTIDE SEQUENCE [LARGE SCALE GENOMIC DNA]</scope>
    <source>
        <strain evidence="5 6">DOK1-4</strain>
    </source>
</reference>
<accession>A0A1P8MW67</accession>
<name>A0A1P8MW67_9RHOB</name>
<dbReference type="Gene3D" id="1.10.10.10">
    <property type="entry name" value="Winged helix-like DNA-binding domain superfamily/Winged helix DNA-binding domain"/>
    <property type="match status" value="1"/>
</dbReference>
<dbReference type="PROSITE" id="PS50949">
    <property type="entry name" value="HTH_GNTR"/>
    <property type="match status" value="1"/>
</dbReference>
<dbReference type="InterPro" id="IPR008920">
    <property type="entry name" value="TF_FadR/GntR_C"/>
</dbReference>
<dbReference type="PANTHER" id="PTHR43537:SF53">
    <property type="entry name" value="HTH-TYPE TRANSCRIPTIONAL REPRESSOR NANR"/>
    <property type="match status" value="1"/>
</dbReference>
<evidence type="ECO:0000256" key="2">
    <source>
        <dbReference type="ARBA" id="ARBA00023125"/>
    </source>
</evidence>
<dbReference type="InterPro" id="IPR000524">
    <property type="entry name" value="Tscrpt_reg_HTH_GntR"/>
</dbReference>
<dbReference type="AlphaFoldDB" id="A0A1P8MW67"/>
<dbReference type="InterPro" id="IPR036390">
    <property type="entry name" value="WH_DNA-bd_sf"/>
</dbReference>
<gene>
    <name evidence="5" type="ORF">BWR18_11975</name>
</gene>
<keyword evidence="2" id="KW-0238">DNA-binding</keyword>
<feature type="domain" description="HTH gntR-type" evidence="4">
    <location>
        <begin position="3"/>
        <end position="70"/>
    </location>
</feature>
<keyword evidence="3" id="KW-0804">Transcription</keyword>
<dbReference type="OrthoDB" id="8638122at2"/>
<dbReference type="InterPro" id="IPR011711">
    <property type="entry name" value="GntR_C"/>
</dbReference>
<dbReference type="Pfam" id="PF07729">
    <property type="entry name" value="FCD"/>
    <property type="match status" value="1"/>
</dbReference>
<proteinExistence type="predicted"/>
<sequence>MTKHKKSFCAADLRARILTQDIAPGSDLDEARLAEEYGISRTPLREVLQRLAGGGFVRLEENRGAKVESMDFATLRMFFQTAPLIYCSTARQAAENRSSRQVADLKDIQHNFAKAARAGDAAAAGLLNHDFHEKIGDMARNPYLLAGLRRMLIDHTRLGQTFFAPQSEADKTRVTKAIDQHEAMISAIDAQEANLATDLTLQHWDLSRDQLEKYVRPDPLPLDVISMKDRRNAL</sequence>
<dbReference type="GO" id="GO:0003677">
    <property type="term" value="F:DNA binding"/>
    <property type="evidence" value="ECO:0007669"/>
    <property type="project" value="UniProtKB-KW"/>
</dbReference>
<organism evidence="5 6">
    <name type="scientific">Tateyamaria omphalii</name>
    <dbReference type="NCBI Taxonomy" id="299262"/>
    <lineage>
        <taxon>Bacteria</taxon>
        <taxon>Pseudomonadati</taxon>
        <taxon>Pseudomonadota</taxon>
        <taxon>Alphaproteobacteria</taxon>
        <taxon>Rhodobacterales</taxon>
        <taxon>Roseobacteraceae</taxon>
        <taxon>Tateyamaria</taxon>
    </lineage>
</organism>
<keyword evidence="1" id="KW-0805">Transcription regulation</keyword>
<dbReference type="Proteomes" id="UP000186336">
    <property type="component" value="Chromosome"/>
</dbReference>
<dbReference type="SUPFAM" id="SSF48008">
    <property type="entry name" value="GntR ligand-binding domain-like"/>
    <property type="match status" value="1"/>
</dbReference>
<dbReference type="EMBL" id="CP019312">
    <property type="protein sequence ID" value="APX12315.1"/>
    <property type="molecule type" value="Genomic_DNA"/>
</dbReference>
<dbReference type="SMART" id="SM00895">
    <property type="entry name" value="FCD"/>
    <property type="match status" value="1"/>
</dbReference>
<dbReference type="SUPFAM" id="SSF46785">
    <property type="entry name" value="Winged helix' DNA-binding domain"/>
    <property type="match status" value="1"/>
</dbReference>
<dbReference type="Gene3D" id="1.20.120.530">
    <property type="entry name" value="GntR ligand-binding domain-like"/>
    <property type="match status" value="1"/>
</dbReference>
<dbReference type="STRING" id="299262.BWR18_11975"/>
<dbReference type="KEGG" id="tom:BWR18_11975"/>
<evidence type="ECO:0000256" key="3">
    <source>
        <dbReference type="ARBA" id="ARBA00023163"/>
    </source>
</evidence>
<dbReference type="Pfam" id="PF00392">
    <property type="entry name" value="GntR"/>
    <property type="match status" value="1"/>
</dbReference>
<dbReference type="PANTHER" id="PTHR43537">
    <property type="entry name" value="TRANSCRIPTIONAL REGULATOR, GNTR FAMILY"/>
    <property type="match status" value="1"/>
</dbReference>
<evidence type="ECO:0000259" key="4">
    <source>
        <dbReference type="PROSITE" id="PS50949"/>
    </source>
</evidence>
<keyword evidence="6" id="KW-1185">Reference proteome</keyword>
<dbReference type="GO" id="GO:0003700">
    <property type="term" value="F:DNA-binding transcription factor activity"/>
    <property type="evidence" value="ECO:0007669"/>
    <property type="project" value="InterPro"/>
</dbReference>